<dbReference type="GO" id="GO:0009507">
    <property type="term" value="C:chloroplast"/>
    <property type="evidence" value="ECO:0007669"/>
    <property type="project" value="TreeGrafter"/>
</dbReference>
<evidence type="ECO:0000313" key="7">
    <source>
        <dbReference type="EMBL" id="CAI9781087.1"/>
    </source>
</evidence>
<organism evidence="7 8">
    <name type="scientific">Fraxinus pennsylvanica</name>
    <dbReference type="NCBI Taxonomy" id="56036"/>
    <lineage>
        <taxon>Eukaryota</taxon>
        <taxon>Viridiplantae</taxon>
        <taxon>Streptophyta</taxon>
        <taxon>Embryophyta</taxon>
        <taxon>Tracheophyta</taxon>
        <taxon>Spermatophyta</taxon>
        <taxon>Magnoliopsida</taxon>
        <taxon>eudicotyledons</taxon>
        <taxon>Gunneridae</taxon>
        <taxon>Pentapetalae</taxon>
        <taxon>asterids</taxon>
        <taxon>lamiids</taxon>
        <taxon>Lamiales</taxon>
        <taxon>Oleaceae</taxon>
        <taxon>Oleeae</taxon>
        <taxon>Fraxinus</taxon>
    </lineage>
</organism>
<feature type="domain" description="Terpene synthase metal-binding" evidence="6">
    <location>
        <begin position="83"/>
        <end position="252"/>
    </location>
</feature>
<accession>A0AAD2A9R0</accession>
<dbReference type="GO" id="GO:0010333">
    <property type="term" value="F:terpene synthase activity"/>
    <property type="evidence" value="ECO:0007669"/>
    <property type="project" value="InterPro"/>
</dbReference>
<dbReference type="PANTHER" id="PTHR31739">
    <property type="entry name" value="ENT-COPALYL DIPHOSPHATE SYNTHASE, CHLOROPLASTIC"/>
    <property type="match status" value="1"/>
</dbReference>
<comment type="pathway">
    <text evidence="1">Secondary metabolite biosynthesis; terpenoid biosynthesis.</text>
</comment>
<keyword evidence="8" id="KW-1185">Reference proteome</keyword>
<dbReference type="InterPro" id="IPR008930">
    <property type="entry name" value="Terpenoid_cyclase/PrenylTrfase"/>
</dbReference>
<dbReference type="InterPro" id="IPR036965">
    <property type="entry name" value="Terpene_synth_N_sf"/>
</dbReference>
<evidence type="ECO:0000259" key="6">
    <source>
        <dbReference type="Pfam" id="PF03936"/>
    </source>
</evidence>
<evidence type="ECO:0000256" key="4">
    <source>
        <dbReference type="ARBA" id="ARBA00022842"/>
    </source>
</evidence>
<keyword evidence="5" id="KW-0456">Lyase</keyword>
<dbReference type="Pfam" id="PF03936">
    <property type="entry name" value="Terpene_synth_C"/>
    <property type="match status" value="1"/>
</dbReference>
<dbReference type="SUPFAM" id="SSF48239">
    <property type="entry name" value="Terpenoid cyclases/Protein prenyltransferases"/>
    <property type="match status" value="1"/>
</dbReference>
<dbReference type="InterPro" id="IPR005630">
    <property type="entry name" value="Terpene_synthase_metal-bd"/>
</dbReference>
<proteinExistence type="inferred from homology"/>
<evidence type="ECO:0000256" key="3">
    <source>
        <dbReference type="ARBA" id="ARBA00022723"/>
    </source>
</evidence>
<dbReference type="PANTHER" id="PTHR31739:SF33">
    <property type="entry name" value="CIS-ABIENOL SYNTHASE, CHLOROPLASTIC"/>
    <property type="match status" value="1"/>
</dbReference>
<dbReference type="GO" id="GO:0009686">
    <property type="term" value="P:gibberellin biosynthetic process"/>
    <property type="evidence" value="ECO:0007669"/>
    <property type="project" value="TreeGrafter"/>
</dbReference>
<evidence type="ECO:0000313" key="8">
    <source>
        <dbReference type="Proteomes" id="UP000834106"/>
    </source>
</evidence>
<reference evidence="7" key="1">
    <citation type="submission" date="2023-05" db="EMBL/GenBank/DDBJ databases">
        <authorList>
            <person name="Huff M."/>
        </authorList>
    </citation>
    <scope>NUCLEOTIDE SEQUENCE</scope>
</reference>
<dbReference type="InterPro" id="IPR008949">
    <property type="entry name" value="Isoprenoid_synthase_dom_sf"/>
</dbReference>
<dbReference type="InterPro" id="IPR050148">
    <property type="entry name" value="Terpene_synthase-like"/>
</dbReference>
<dbReference type="GO" id="GO:0000287">
    <property type="term" value="F:magnesium ion binding"/>
    <property type="evidence" value="ECO:0007669"/>
    <property type="project" value="InterPro"/>
</dbReference>
<dbReference type="Proteomes" id="UP000834106">
    <property type="component" value="Chromosome 18"/>
</dbReference>
<keyword evidence="3" id="KW-0479">Metal-binding</keyword>
<gene>
    <name evidence="7" type="ORF">FPE_LOCUS28517</name>
</gene>
<name>A0AAD2A9R0_9LAMI</name>
<dbReference type="Gene3D" id="1.50.10.130">
    <property type="entry name" value="Terpene synthase, N-terminal domain"/>
    <property type="match status" value="1"/>
</dbReference>
<evidence type="ECO:0000256" key="2">
    <source>
        <dbReference type="ARBA" id="ARBA00006333"/>
    </source>
</evidence>
<dbReference type="AlphaFoldDB" id="A0AAD2A9R0"/>
<protein>
    <recommendedName>
        <fullName evidence="6">Terpene synthase metal-binding domain-containing protein</fullName>
    </recommendedName>
</protein>
<keyword evidence="4" id="KW-0460">Magnesium</keyword>
<evidence type="ECO:0000256" key="5">
    <source>
        <dbReference type="ARBA" id="ARBA00023239"/>
    </source>
</evidence>
<comment type="similarity">
    <text evidence="2">Belongs to the terpene synthase family.</text>
</comment>
<dbReference type="Gene3D" id="1.10.600.10">
    <property type="entry name" value="Farnesyl Diphosphate Synthase"/>
    <property type="match status" value="1"/>
</dbReference>
<sequence>MVSVQFTGVPTILELYKASQVTILEDENVLEKIHAWTSTFLKQQLQNHTVVDKRLRKEVEYSLKTFNATLERVESRRSIEQYDVSEARTACAKAAILSTCIDDLSDHYGSKEELINMIKLVKKWDEQPTTGYCSEVVKIFYSALYHQLNEWAAKALVKQGLCIKQVLIRQWLDFLNSSMKEVEWWSNNTIPTVEEYLSNAWMSIAGEACVFPPLLFLGPKLPENLLSTEEYHNMCKHVSLVFRLLNDVRTFEVLLRCETSDPIGCDINLTEGTRELRPLVVVFFL</sequence>
<dbReference type="EMBL" id="OU503053">
    <property type="protein sequence ID" value="CAI9781087.1"/>
    <property type="molecule type" value="Genomic_DNA"/>
</dbReference>
<dbReference type="SUPFAM" id="SSF48576">
    <property type="entry name" value="Terpenoid synthases"/>
    <property type="match status" value="1"/>
</dbReference>
<evidence type="ECO:0000256" key="1">
    <source>
        <dbReference type="ARBA" id="ARBA00004721"/>
    </source>
</evidence>